<name>A0A1F7F3X6_UNCRA</name>
<sequence length="96" mass="11225">MAAFAAALADHATRVSLFHAPLSYHEWTQTSIVQWPFSHMVRGVLNQFDLPDVYTLLAKKQLRIVHPWNARMEPWQKNLCFKHARKLGIHMFLSQK</sequence>
<evidence type="ECO:0000313" key="1">
    <source>
        <dbReference type="EMBL" id="OGK01263.1"/>
    </source>
</evidence>
<evidence type="ECO:0000313" key="2">
    <source>
        <dbReference type="Proteomes" id="UP000179243"/>
    </source>
</evidence>
<dbReference type="AlphaFoldDB" id="A0A1F7F3X6"/>
<accession>A0A1F7F3X6</accession>
<dbReference type="Proteomes" id="UP000179243">
    <property type="component" value="Unassembled WGS sequence"/>
</dbReference>
<comment type="caution">
    <text evidence="1">The sequence shown here is derived from an EMBL/GenBank/DDBJ whole genome shotgun (WGS) entry which is preliminary data.</text>
</comment>
<proteinExistence type="predicted"/>
<protein>
    <submittedName>
        <fullName evidence="1">Uncharacterized protein</fullName>
    </submittedName>
</protein>
<reference evidence="1 2" key="1">
    <citation type="journal article" date="2016" name="Nat. Commun.">
        <title>Thousands of microbial genomes shed light on interconnected biogeochemical processes in an aquifer system.</title>
        <authorList>
            <person name="Anantharaman K."/>
            <person name="Brown C.T."/>
            <person name="Hug L.A."/>
            <person name="Sharon I."/>
            <person name="Castelle C.J."/>
            <person name="Probst A.J."/>
            <person name="Thomas B.C."/>
            <person name="Singh A."/>
            <person name="Wilkins M.J."/>
            <person name="Karaoz U."/>
            <person name="Brodie E.L."/>
            <person name="Williams K.H."/>
            <person name="Hubbard S.S."/>
            <person name="Banfield J.F."/>
        </authorList>
    </citation>
    <scope>NUCLEOTIDE SEQUENCE [LARGE SCALE GENOMIC DNA]</scope>
</reference>
<dbReference type="EMBL" id="MFYX01000128">
    <property type="protein sequence ID" value="OGK01263.1"/>
    <property type="molecule type" value="Genomic_DNA"/>
</dbReference>
<gene>
    <name evidence="1" type="ORF">A2519_02800</name>
</gene>
<organism evidence="1 2">
    <name type="scientific">Candidatus Raymondbacteria bacterium RIFOXYD12_FULL_49_13</name>
    <dbReference type="NCBI Taxonomy" id="1817890"/>
    <lineage>
        <taxon>Bacteria</taxon>
        <taxon>Raymondiibacteriota</taxon>
    </lineage>
</organism>